<dbReference type="InterPro" id="IPR015943">
    <property type="entry name" value="WD40/YVTN_repeat-like_dom_sf"/>
</dbReference>
<accession>A0ABP0ZEF4</accession>
<evidence type="ECO:0000313" key="1">
    <source>
        <dbReference type="EMBL" id="CAK9436220.1"/>
    </source>
</evidence>
<dbReference type="GeneID" id="92205974"/>
<keyword evidence="2" id="KW-1185">Reference proteome</keyword>
<dbReference type="Proteomes" id="UP001497383">
    <property type="component" value="Chromosome 1"/>
</dbReference>
<dbReference type="PANTHER" id="PTHR10644">
    <property type="entry name" value="DNA REPAIR/RNA PROCESSING CPSF FAMILY"/>
    <property type="match status" value="1"/>
</dbReference>
<dbReference type="EMBL" id="OZ022405">
    <property type="protein sequence ID" value="CAK9436220.1"/>
    <property type="molecule type" value="Genomic_DNA"/>
</dbReference>
<sequence length="1312" mass="146764">MNIGTFVDGSIHSKGLNGGMSTDEYSSTMEGEQVVEYEYLDAVLDENAAAAKDQVFMKQTLLASPSVLRIYPHVKVRTNKPFKGSSSSLANDQEYETIIPNEEDSQAEAFDENDDMFADSSAAAMESTTSPQAKEEPIFEDIKVLVRHNSICVDDFEFKLKSSVRSSCIVPASAAQEEDHILLSLTSGFLLLLRIFHVPLHLRDTDYASSRAEEEDNLVFKPFAIQWWNLSSSSPSLGLETSGFDLKSSPSGLSTISCSASNSFRLYMTLQQDSSGLVLKNHLNIALGGFLIDSCFIEPKSATQTEMYLTLVYTDERRLYVMLYSWSSFYGSSPEISKAIYPLMDTFPIPIFIIPLKTNGSFLFVSPAQGLLIVTIHDILSAQYSSRKATAPWKSFPTSFHIPQTKIVDLDLPSLDEVIIATDTGVLYSVLVSENEISSISPILRVPESISTFSLEKVTESWFSLSYASIGGGCRTVQIGSIYRKEYLCDVSDENKLSYSKCRVIETFDACAPIKDCALVEKSISKDSTLRPTQELWTLNGLRDRCRLTQLKSARYGQKRGNTYYDKLREVTSAWTLQFSGLEYILCSLPFESTLLEVTASDDETDSFVQIDSPLLCQGEPTIFACVCTCTHDFLETELLVQVTPHSIVLSDLVDLCISQEFEDAIVFAEFTENSLVVLLSSKVDGKKTHLCTYSFSGTRLEEISEFADLLALRHSFEIDYEPSMLKKCCDRAGNFHLAVGSFSGDLTFYKIDINGSSISAVHHLKLQKARRDICSFNVPYASDNTVANDLSFFQDKIYVGTRQGQLLVLEPTSTNSLEITRFLQIADDAAISFTAPIGDQLLFYTNLDLFVIDSRQGQYPEQVYMNESQNRSIATVVSLKSDFSTKWNRFSLFRSNGLVLAEIFTQKRPFLKHIKVDPDAKKVFYLPHLSIFLLLCDRKSNDRLACVDYKTCRVIPHCELNGKFEGGAVFAPDEIPICANVWEINRSGKKSYKVVVGCKKVTSGKARGSVKVLDLKKSKRRKLNDQDAYYEVAITGLTSFGHSHPVKHIQQWQDRLFFDGGDSIWSTCYDETEKRLTSPNLIQVFPSEIVSFSIRDDQALVTTKQDSVYQFKLGESDCVAIGVRPPFEPFCDQLNFKDKIVTSSKVSNKIAISKISRGVPALTPRGFIEQEFKFEIPGISRLFLAKLDNPWVDDHRISDHDDHELTVLCVTVSGSVIALRSVDQVSSELRGIRDSLNKNSAFKLTLQEQLQKLDRPFDGKKAGTGLFSPNKPYFECMRPECDVEAEVALCLQIVDLDLDEVSRAAFGKISL</sequence>
<evidence type="ECO:0000313" key="2">
    <source>
        <dbReference type="Proteomes" id="UP001497383"/>
    </source>
</evidence>
<reference evidence="1 2" key="1">
    <citation type="submission" date="2024-03" db="EMBL/GenBank/DDBJ databases">
        <authorList>
            <person name="Brejova B."/>
        </authorList>
    </citation>
    <scope>NUCLEOTIDE SEQUENCE [LARGE SCALE GENOMIC DNA]</scope>
    <source>
        <strain evidence="1 2">CBS 14171</strain>
    </source>
</reference>
<name>A0ABP0ZEF4_9ASCO</name>
<protein>
    <recommendedName>
        <fullName evidence="3">Cleavage/polyadenylation specificity factor A subunit N-terminal domain-containing protein</fullName>
    </recommendedName>
</protein>
<gene>
    <name evidence="1" type="ORF">LODBEIA_P07780</name>
</gene>
<dbReference type="RefSeq" id="XP_066827716.1">
    <property type="nucleotide sequence ID" value="XM_066976735.1"/>
</dbReference>
<evidence type="ECO:0008006" key="3">
    <source>
        <dbReference type="Google" id="ProtNLM"/>
    </source>
</evidence>
<proteinExistence type="predicted"/>
<dbReference type="Gene3D" id="2.130.10.10">
    <property type="entry name" value="YVTN repeat-like/Quinoprotein amine dehydrogenase"/>
    <property type="match status" value="1"/>
</dbReference>
<organism evidence="1 2">
    <name type="scientific">Lodderomyces beijingensis</name>
    <dbReference type="NCBI Taxonomy" id="1775926"/>
    <lineage>
        <taxon>Eukaryota</taxon>
        <taxon>Fungi</taxon>
        <taxon>Dikarya</taxon>
        <taxon>Ascomycota</taxon>
        <taxon>Saccharomycotina</taxon>
        <taxon>Pichiomycetes</taxon>
        <taxon>Debaryomycetaceae</taxon>
        <taxon>Candida/Lodderomyces clade</taxon>
        <taxon>Lodderomyces</taxon>
    </lineage>
</organism>
<dbReference type="InterPro" id="IPR050358">
    <property type="entry name" value="RSE1/DDB1/CFT1"/>
</dbReference>